<dbReference type="OrthoDB" id="2354757at2759"/>
<dbReference type="InterPro" id="IPR009571">
    <property type="entry name" value="SUR7/Rim9-like_fungi"/>
</dbReference>
<organism evidence="7 8">
    <name type="scientific">Blumeria graminis f. sp. hordei (strain DH14)</name>
    <name type="common">Barley powdery mildew</name>
    <name type="synonym">Oidium monilioides f. sp. hordei</name>
    <dbReference type="NCBI Taxonomy" id="546991"/>
    <lineage>
        <taxon>Eukaryota</taxon>
        <taxon>Fungi</taxon>
        <taxon>Dikarya</taxon>
        <taxon>Ascomycota</taxon>
        <taxon>Pezizomycotina</taxon>
        <taxon>Leotiomycetes</taxon>
        <taxon>Erysiphales</taxon>
        <taxon>Erysiphaceae</taxon>
        <taxon>Blumeria</taxon>
        <taxon>Blumeria hordei</taxon>
    </lineage>
</organism>
<dbReference type="GO" id="GO:0035838">
    <property type="term" value="C:growing cell tip"/>
    <property type="evidence" value="ECO:0007669"/>
    <property type="project" value="TreeGrafter"/>
</dbReference>
<reference evidence="7 8" key="1">
    <citation type="journal article" date="2010" name="Science">
        <title>Genome expansion and gene loss in powdery mildew fungi reveal tradeoffs in extreme parasitism.</title>
        <authorList>
            <person name="Spanu P.D."/>
            <person name="Abbott J.C."/>
            <person name="Amselem J."/>
            <person name="Burgis T.A."/>
            <person name="Soanes D.M."/>
            <person name="Stueber K."/>
            <person name="Ver Loren van Themaat E."/>
            <person name="Brown J.K.M."/>
            <person name="Butcher S.A."/>
            <person name="Gurr S.J."/>
            <person name="Lebrun M.-H."/>
            <person name="Ridout C.J."/>
            <person name="Schulze-Lefert P."/>
            <person name="Talbot N.J."/>
            <person name="Ahmadinejad N."/>
            <person name="Ametz C."/>
            <person name="Barton G.R."/>
            <person name="Benjdia M."/>
            <person name="Bidzinski P."/>
            <person name="Bindschedler L.V."/>
            <person name="Both M."/>
            <person name="Brewer M.T."/>
            <person name="Cadle-Davidson L."/>
            <person name="Cadle-Davidson M.M."/>
            <person name="Collemare J."/>
            <person name="Cramer R."/>
            <person name="Frenkel O."/>
            <person name="Godfrey D."/>
            <person name="Harriman J."/>
            <person name="Hoede C."/>
            <person name="King B.C."/>
            <person name="Klages S."/>
            <person name="Kleemann J."/>
            <person name="Knoll D."/>
            <person name="Koti P.S."/>
            <person name="Kreplak J."/>
            <person name="Lopez-Ruiz F.J."/>
            <person name="Lu X."/>
            <person name="Maekawa T."/>
            <person name="Mahanil S."/>
            <person name="Micali C."/>
            <person name="Milgroom M.G."/>
            <person name="Montana G."/>
            <person name="Noir S."/>
            <person name="O'Connell R.J."/>
            <person name="Oberhaensli S."/>
            <person name="Parlange F."/>
            <person name="Pedersen C."/>
            <person name="Quesneville H."/>
            <person name="Reinhardt R."/>
            <person name="Rott M."/>
            <person name="Sacristan S."/>
            <person name="Schmidt S.M."/>
            <person name="Schoen M."/>
            <person name="Skamnioti P."/>
            <person name="Sommer H."/>
            <person name="Stephens A."/>
            <person name="Takahara H."/>
            <person name="Thordal-Christensen H."/>
            <person name="Vigouroux M."/>
            <person name="Wessling R."/>
            <person name="Wicker T."/>
            <person name="Panstruga R."/>
        </authorList>
    </citation>
    <scope>NUCLEOTIDE SEQUENCE [LARGE SCALE GENOMIC DNA]</scope>
    <source>
        <strain evidence="7">DH14</strain>
    </source>
</reference>
<evidence type="ECO:0000256" key="1">
    <source>
        <dbReference type="ARBA" id="ARBA00004141"/>
    </source>
</evidence>
<evidence type="ECO:0000256" key="2">
    <source>
        <dbReference type="ARBA" id="ARBA00022692"/>
    </source>
</evidence>
<keyword evidence="8" id="KW-1185">Reference proteome</keyword>
<feature type="compositionally biased region" description="Basic and acidic residues" evidence="5">
    <location>
        <begin position="705"/>
        <end position="718"/>
    </location>
</feature>
<dbReference type="GO" id="GO:0005886">
    <property type="term" value="C:plasma membrane"/>
    <property type="evidence" value="ECO:0007669"/>
    <property type="project" value="InterPro"/>
</dbReference>
<dbReference type="HOGENOM" id="CLU_016694_1_0_1"/>
<sequence length="802" mass="87188">MLRPATPLTILLLGAFGLLIISIVSTPIIKIIPLASFAGIDFGVFGFCKGDACSPIELGYDTSSLLNDAQSSTFDLPPSTRATLSIILIVHPIAAFLTFIMLVLAASAHFHAPSHSPRFLLVIFIFSILTLVTALLSFLIDVLLFVPHMAWGSYLVLAATILVAMSGIVSCAMRRTLVNRKARKRRVAENAEMNGANFYSNEGQNPNLPPAVVATAAAAGTAVNNQPAFATFEMAKKPKDEPLNNDERVPLTQQILAERPANGQSVTGEATSELKCQQKTIVIGVPDSTYNVKGPRASESNFSNQFNEYPPTINEQTGQPSQNSMRGGPRGGLSVAYDGQGRGGYGPSIRGMQQPRGGMQQSRGGMQQPRGGMQQPRGGMQQPRGGIQQPRGGMQQPRGGMQQLRGGTQQPQEGIQQPQGAYRPPQTGSIPYRGGNLGSQRGNSTRGSINGRGGRIQPGFVAIPPRFRGDEQVPPDPYERAPLPPTGFKEIEYAAPSPSVYSTYNPRLSIGSFPVAQTPPPLSELDENLVMVRPERMNGGNQPSKLNNSLFTTKVTLNNDDNGPFQVIDYEQLGYTENRAADYNMEEPHVAPLQPRKQNGSPNYPRNMLAANVPDDLVANRKFIGNNRYDEADHVFLPPPNISAPFAPRPTKAIPGILTGFNTERDKSNEDLRFSPCSPAESEYSNFTSVSQRGVNPQWNGDTTGELKDPKYNRDPVPIRKPTQQRNDVLLSGNPDFSIPAAREICYGTTIVDRQSHHFFLEIGSSNNLQGRRTTLVVLLTLVTTKSLLVKTYSTISKMLPD</sequence>
<feature type="region of interest" description="Disordered" evidence="5">
    <location>
        <begin position="309"/>
        <end position="457"/>
    </location>
</feature>
<keyword evidence="2 6" id="KW-0812">Transmembrane</keyword>
<accession>N1JIB5</accession>
<dbReference type="AlphaFoldDB" id="N1JIB5"/>
<evidence type="ECO:0000313" key="8">
    <source>
        <dbReference type="Proteomes" id="UP000015441"/>
    </source>
</evidence>
<dbReference type="STRING" id="546991.N1JIB5"/>
<feature type="transmembrane region" description="Helical" evidence="6">
    <location>
        <begin position="82"/>
        <end position="107"/>
    </location>
</feature>
<feature type="compositionally biased region" description="Low complexity" evidence="5">
    <location>
        <begin position="350"/>
        <end position="420"/>
    </location>
</feature>
<feature type="transmembrane region" description="Helical" evidence="6">
    <location>
        <begin position="119"/>
        <end position="145"/>
    </location>
</feature>
<dbReference type="GO" id="GO:0032153">
    <property type="term" value="C:cell division site"/>
    <property type="evidence" value="ECO:0007669"/>
    <property type="project" value="TreeGrafter"/>
</dbReference>
<dbReference type="PANTHER" id="PTHR28013:SF3">
    <property type="entry name" value="PROTEIN DCV1-RELATED"/>
    <property type="match status" value="1"/>
</dbReference>
<dbReference type="Pfam" id="PF06687">
    <property type="entry name" value="SUR7"/>
    <property type="match status" value="1"/>
</dbReference>
<keyword evidence="4 6" id="KW-0472">Membrane</keyword>
<dbReference type="EMBL" id="CAUH01003896">
    <property type="protein sequence ID" value="CCU77746.1"/>
    <property type="molecule type" value="Genomic_DNA"/>
</dbReference>
<dbReference type="eggNOG" id="ENOG502S1J0">
    <property type="taxonomic scope" value="Eukaryota"/>
</dbReference>
<gene>
    <name evidence="7" type="ORF">BGHDH14_bghG003896000002001</name>
</gene>
<comment type="caution">
    <text evidence="7">The sequence shown here is derived from an EMBL/GenBank/DDBJ whole genome shotgun (WGS) entry which is preliminary data.</text>
</comment>
<protein>
    <submittedName>
        <fullName evidence="7">pH-response regulator protein palI/RIM9</fullName>
    </submittedName>
</protein>
<feature type="transmembrane region" description="Helical" evidence="6">
    <location>
        <begin position="151"/>
        <end position="173"/>
    </location>
</feature>
<dbReference type="InterPro" id="IPR051380">
    <property type="entry name" value="pH-response_reg_palI/RIM9"/>
</dbReference>
<dbReference type="InParanoid" id="N1JIB5"/>
<feature type="compositionally biased region" description="Polar residues" evidence="5">
    <location>
        <begin position="683"/>
        <end position="703"/>
    </location>
</feature>
<evidence type="ECO:0000256" key="6">
    <source>
        <dbReference type="SAM" id="Phobius"/>
    </source>
</evidence>
<evidence type="ECO:0000256" key="3">
    <source>
        <dbReference type="ARBA" id="ARBA00022989"/>
    </source>
</evidence>
<feature type="region of interest" description="Disordered" evidence="5">
    <location>
        <begin position="661"/>
        <end position="721"/>
    </location>
</feature>
<evidence type="ECO:0000256" key="4">
    <source>
        <dbReference type="ARBA" id="ARBA00023136"/>
    </source>
</evidence>
<feature type="compositionally biased region" description="Basic and acidic residues" evidence="5">
    <location>
        <begin position="663"/>
        <end position="673"/>
    </location>
</feature>
<evidence type="ECO:0000256" key="5">
    <source>
        <dbReference type="SAM" id="MobiDB-lite"/>
    </source>
</evidence>
<name>N1JIB5_BLUG1</name>
<dbReference type="PANTHER" id="PTHR28013">
    <property type="entry name" value="PROTEIN DCV1-RELATED"/>
    <property type="match status" value="1"/>
</dbReference>
<feature type="compositionally biased region" description="Polar residues" evidence="5">
    <location>
        <begin position="438"/>
        <end position="448"/>
    </location>
</feature>
<feature type="compositionally biased region" description="Polar residues" evidence="5">
    <location>
        <begin position="309"/>
        <end position="325"/>
    </location>
</feature>
<proteinExistence type="predicted"/>
<comment type="subcellular location">
    <subcellularLocation>
        <location evidence="1">Membrane</location>
        <topology evidence="1">Multi-pass membrane protein</topology>
    </subcellularLocation>
</comment>
<dbReference type="Proteomes" id="UP000015441">
    <property type="component" value="Unassembled WGS sequence"/>
</dbReference>
<feature type="transmembrane region" description="Helical" evidence="6">
    <location>
        <begin position="7"/>
        <end position="29"/>
    </location>
</feature>
<evidence type="ECO:0000313" key="7">
    <source>
        <dbReference type="EMBL" id="CCU77746.1"/>
    </source>
</evidence>
<keyword evidence="3 6" id="KW-1133">Transmembrane helix</keyword>